<protein>
    <recommendedName>
        <fullName evidence="4">GIY-YIG domain-containing protein</fullName>
    </recommendedName>
</protein>
<dbReference type="Proteomes" id="UP000784294">
    <property type="component" value="Unassembled WGS sequence"/>
</dbReference>
<proteinExistence type="predicted"/>
<dbReference type="EMBL" id="CAAALY010252614">
    <property type="protein sequence ID" value="VEL36571.1"/>
    <property type="molecule type" value="Genomic_DNA"/>
</dbReference>
<feature type="region of interest" description="Disordered" evidence="1">
    <location>
        <begin position="1"/>
        <end position="24"/>
    </location>
</feature>
<gene>
    <name evidence="2" type="ORF">PXEA_LOCUS30011</name>
</gene>
<comment type="caution">
    <text evidence="2">The sequence shown here is derived from an EMBL/GenBank/DDBJ whole genome shotgun (WGS) entry which is preliminary data.</text>
</comment>
<name>A0A448XGZ1_9PLAT</name>
<reference evidence="2" key="1">
    <citation type="submission" date="2018-11" db="EMBL/GenBank/DDBJ databases">
        <authorList>
            <consortium name="Pathogen Informatics"/>
        </authorList>
    </citation>
    <scope>NUCLEOTIDE SEQUENCE</scope>
</reference>
<evidence type="ECO:0000313" key="3">
    <source>
        <dbReference type="Proteomes" id="UP000784294"/>
    </source>
</evidence>
<keyword evidence="3" id="KW-1185">Reference proteome</keyword>
<dbReference type="OrthoDB" id="6274432at2759"/>
<evidence type="ECO:0000313" key="2">
    <source>
        <dbReference type="EMBL" id="VEL36571.1"/>
    </source>
</evidence>
<evidence type="ECO:0000256" key="1">
    <source>
        <dbReference type="SAM" id="MobiDB-lite"/>
    </source>
</evidence>
<sequence length="176" mass="19834">MAKLSNDADYDAGETSDNVPRPLYDSEKDYAYNELRNREKYDPLSRTGCYKILCSCGRCYVGDTCRPVRQRLGEHKNACKGSCIQRSEVAEHMVETGPEIKWSHTTRFADYGTSGVKRKIREATPRIQNILSGAILQLLSFNYQLPHTVFGHSKIGQLVILFVPFLSVCGPPTLEL</sequence>
<evidence type="ECO:0008006" key="4">
    <source>
        <dbReference type="Google" id="ProtNLM"/>
    </source>
</evidence>
<organism evidence="2 3">
    <name type="scientific">Protopolystoma xenopodis</name>
    <dbReference type="NCBI Taxonomy" id="117903"/>
    <lineage>
        <taxon>Eukaryota</taxon>
        <taxon>Metazoa</taxon>
        <taxon>Spiralia</taxon>
        <taxon>Lophotrochozoa</taxon>
        <taxon>Platyhelminthes</taxon>
        <taxon>Monogenea</taxon>
        <taxon>Polyopisthocotylea</taxon>
        <taxon>Polystomatidea</taxon>
        <taxon>Polystomatidae</taxon>
        <taxon>Protopolystoma</taxon>
    </lineage>
</organism>
<accession>A0A448XGZ1</accession>
<dbReference type="AlphaFoldDB" id="A0A448XGZ1"/>